<name>A0A0F9Q8X0_9ZZZZ</name>
<reference evidence="1" key="1">
    <citation type="journal article" date="2015" name="Nature">
        <title>Complex archaea that bridge the gap between prokaryotes and eukaryotes.</title>
        <authorList>
            <person name="Spang A."/>
            <person name="Saw J.H."/>
            <person name="Jorgensen S.L."/>
            <person name="Zaremba-Niedzwiedzka K."/>
            <person name="Martijn J."/>
            <person name="Lind A.E."/>
            <person name="van Eijk R."/>
            <person name="Schleper C."/>
            <person name="Guy L."/>
            <person name="Ettema T.J."/>
        </authorList>
    </citation>
    <scope>NUCLEOTIDE SEQUENCE</scope>
</reference>
<comment type="caution">
    <text evidence="1">The sequence shown here is derived from an EMBL/GenBank/DDBJ whole genome shotgun (WGS) entry which is preliminary data.</text>
</comment>
<accession>A0A0F9Q8X0</accession>
<sequence length="72" mass="8336">MPLRFNTCPHCDGKFMFKIEIENINKSQYPAPVYIVCKSCKKLSTFYVDSLLRISYKELEKKPGGITTIQTE</sequence>
<gene>
    <name evidence="1" type="ORF">LCGC14_0733520</name>
</gene>
<dbReference type="EMBL" id="LAZR01001706">
    <property type="protein sequence ID" value="KKN40425.1"/>
    <property type="molecule type" value="Genomic_DNA"/>
</dbReference>
<evidence type="ECO:0000313" key="1">
    <source>
        <dbReference type="EMBL" id="KKN40425.1"/>
    </source>
</evidence>
<protein>
    <submittedName>
        <fullName evidence="1">Uncharacterized protein</fullName>
    </submittedName>
</protein>
<dbReference type="AlphaFoldDB" id="A0A0F9Q8X0"/>
<proteinExistence type="predicted"/>
<organism evidence="1">
    <name type="scientific">marine sediment metagenome</name>
    <dbReference type="NCBI Taxonomy" id="412755"/>
    <lineage>
        <taxon>unclassified sequences</taxon>
        <taxon>metagenomes</taxon>
        <taxon>ecological metagenomes</taxon>
    </lineage>
</organism>